<dbReference type="FunFam" id="3.30.63.10:FF:000002">
    <property type="entry name" value="Guanylate kinase 1"/>
    <property type="match status" value="1"/>
</dbReference>
<dbReference type="EMBL" id="CP014671">
    <property type="protein sequence ID" value="ANX03606.1"/>
    <property type="molecule type" value="Genomic_DNA"/>
</dbReference>
<comment type="function">
    <text evidence="9">Essential for recycling GMP and indirectly, cGMP.</text>
</comment>
<evidence type="ECO:0000256" key="9">
    <source>
        <dbReference type="HAMAP-Rule" id="MF_00328"/>
    </source>
</evidence>
<evidence type="ECO:0000256" key="1">
    <source>
        <dbReference type="ARBA" id="ARBA00005790"/>
    </source>
</evidence>
<evidence type="ECO:0000256" key="7">
    <source>
        <dbReference type="ARBA" id="ARBA00022840"/>
    </source>
</evidence>
<evidence type="ECO:0000313" key="11">
    <source>
        <dbReference type="EMBL" id="ANX03606.1"/>
    </source>
</evidence>
<dbReference type="InterPro" id="IPR008145">
    <property type="entry name" value="GK/Ca_channel_bsu"/>
</dbReference>
<dbReference type="RefSeq" id="WP_068803120.1">
    <property type="nucleotide sequence ID" value="NZ_CP014671.1"/>
</dbReference>
<dbReference type="GO" id="GO:0005524">
    <property type="term" value="F:ATP binding"/>
    <property type="evidence" value="ECO:0007669"/>
    <property type="project" value="UniProtKB-UniRule"/>
</dbReference>
<dbReference type="GO" id="GO:0004385">
    <property type="term" value="F:GMP kinase activity"/>
    <property type="evidence" value="ECO:0007669"/>
    <property type="project" value="UniProtKB-UniRule"/>
</dbReference>
<dbReference type="InterPro" id="IPR020590">
    <property type="entry name" value="Guanylate_kinase_CS"/>
</dbReference>
<keyword evidence="4 9" id="KW-0808">Transferase</keyword>
<evidence type="ECO:0000256" key="8">
    <source>
        <dbReference type="ARBA" id="ARBA00030128"/>
    </source>
</evidence>
<organism evidence="11 12">
    <name type="scientific">Immundisolibacter cernigliae</name>
    <dbReference type="NCBI Taxonomy" id="1810504"/>
    <lineage>
        <taxon>Bacteria</taxon>
        <taxon>Pseudomonadati</taxon>
        <taxon>Pseudomonadota</taxon>
        <taxon>Gammaproteobacteria</taxon>
        <taxon>Immundisolibacterales</taxon>
        <taxon>Immundisolibacteraceae</taxon>
        <taxon>Immundisolibacter</taxon>
    </lineage>
</organism>
<accession>A0A1B1YS41</accession>
<reference evidence="12" key="1">
    <citation type="submission" date="2016-03" db="EMBL/GenBank/DDBJ databases">
        <title>Complete genome sequence of Solimmundus cernigliae, representing a novel lineage of polycyclic aromatic hydrocarbon degraders within the Gammaproteobacteria.</title>
        <authorList>
            <person name="Singleton D.R."/>
            <person name="Dickey A.N."/>
            <person name="Scholl E.H."/>
            <person name="Wright F.A."/>
            <person name="Aitken M.D."/>
        </authorList>
    </citation>
    <scope>NUCLEOTIDE SEQUENCE [LARGE SCALE GENOMIC DNA]</scope>
    <source>
        <strain evidence="12">TR3.2</strain>
    </source>
</reference>
<dbReference type="EC" id="2.7.4.8" evidence="2 9"/>
<keyword evidence="6 9" id="KW-0418">Kinase</keyword>
<dbReference type="PANTHER" id="PTHR23117:SF13">
    <property type="entry name" value="GUANYLATE KINASE"/>
    <property type="match status" value="1"/>
</dbReference>
<gene>
    <name evidence="9 11" type="primary">gmk</name>
    <name evidence="11" type="ORF">PG2T_04940</name>
</gene>
<evidence type="ECO:0000256" key="5">
    <source>
        <dbReference type="ARBA" id="ARBA00022741"/>
    </source>
</evidence>
<comment type="catalytic activity">
    <reaction evidence="9">
        <text>GMP + ATP = GDP + ADP</text>
        <dbReference type="Rhea" id="RHEA:20780"/>
        <dbReference type="ChEBI" id="CHEBI:30616"/>
        <dbReference type="ChEBI" id="CHEBI:58115"/>
        <dbReference type="ChEBI" id="CHEBI:58189"/>
        <dbReference type="ChEBI" id="CHEBI:456216"/>
        <dbReference type="EC" id="2.7.4.8"/>
    </reaction>
</comment>
<dbReference type="NCBIfam" id="TIGR03263">
    <property type="entry name" value="guanyl_kin"/>
    <property type="match status" value="1"/>
</dbReference>
<name>A0A1B1YS41_9GAMM</name>
<dbReference type="Gene3D" id="3.30.63.10">
    <property type="entry name" value="Guanylate Kinase phosphate binding domain"/>
    <property type="match status" value="1"/>
</dbReference>
<dbReference type="Pfam" id="PF00625">
    <property type="entry name" value="Guanylate_kin"/>
    <property type="match status" value="1"/>
</dbReference>
<keyword evidence="7 9" id="KW-0067">ATP-binding</keyword>
<dbReference type="AlphaFoldDB" id="A0A1B1YS41"/>
<dbReference type="STRING" id="1810504.PG2T_04940"/>
<evidence type="ECO:0000256" key="6">
    <source>
        <dbReference type="ARBA" id="ARBA00022777"/>
    </source>
</evidence>
<evidence type="ECO:0000313" key="12">
    <source>
        <dbReference type="Proteomes" id="UP000092952"/>
    </source>
</evidence>
<evidence type="ECO:0000256" key="2">
    <source>
        <dbReference type="ARBA" id="ARBA00012961"/>
    </source>
</evidence>
<feature type="binding site" evidence="9">
    <location>
        <begin position="13"/>
        <end position="20"/>
    </location>
    <ligand>
        <name>ATP</name>
        <dbReference type="ChEBI" id="CHEBI:30616"/>
    </ligand>
</feature>
<dbReference type="InterPro" id="IPR027417">
    <property type="entry name" value="P-loop_NTPase"/>
</dbReference>
<dbReference type="InterPro" id="IPR017665">
    <property type="entry name" value="Guanylate_kinase"/>
</dbReference>
<dbReference type="Proteomes" id="UP000092952">
    <property type="component" value="Chromosome"/>
</dbReference>
<comment type="subcellular location">
    <subcellularLocation>
        <location evidence="9">Cytoplasm</location>
    </subcellularLocation>
</comment>
<dbReference type="PROSITE" id="PS00856">
    <property type="entry name" value="GUANYLATE_KINASE_1"/>
    <property type="match status" value="1"/>
</dbReference>
<proteinExistence type="inferred from homology"/>
<dbReference type="PROSITE" id="PS50052">
    <property type="entry name" value="GUANYLATE_KINASE_2"/>
    <property type="match status" value="1"/>
</dbReference>
<dbReference type="SUPFAM" id="SSF52540">
    <property type="entry name" value="P-loop containing nucleoside triphosphate hydrolases"/>
    <property type="match status" value="1"/>
</dbReference>
<dbReference type="HAMAP" id="MF_00328">
    <property type="entry name" value="Guanylate_kinase"/>
    <property type="match status" value="1"/>
</dbReference>
<keyword evidence="12" id="KW-1185">Reference proteome</keyword>
<protein>
    <recommendedName>
        <fullName evidence="3 9">Guanylate kinase</fullName>
        <ecNumber evidence="2 9">2.7.4.8</ecNumber>
    </recommendedName>
    <alternativeName>
        <fullName evidence="8 9">GMP kinase</fullName>
    </alternativeName>
</protein>
<evidence type="ECO:0000259" key="10">
    <source>
        <dbReference type="PROSITE" id="PS50052"/>
    </source>
</evidence>
<dbReference type="PANTHER" id="PTHR23117">
    <property type="entry name" value="GUANYLATE KINASE-RELATED"/>
    <property type="match status" value="1"/>
</dbReference>
<keyword evidence="9" id="KW-0963">Cytoplasm</keyword>
<dbReference type="GO" id="GO:0005829">
    <property type="term" value="C:cytosol"/>
    <property type="evidence" value="ECO:0007669"/>
    <property type="project" value="TreeGrafter"/>
</dbReference>
<dbReference type="Gene3D" id="3.40.50.300">
    <property type="entry name" value="P-loop containing nucleotide triphosphate hydrolases"/>
    <property type="match status" value="1"/>
</dbReference>
<dbReference type="CDD" id="cd00071">
    <property type="entry name" value="GMPK"/>
    <property type="match status" value="1"/>
</dbReference>
<sequence>MSANPGLLYVVCGPSGVGKTSLVRALVGRRQSLSLSVSYTTRPPRPGERNGVAYHFVSEERFAAMQAAGEFLECAQVFDHHYGTSAVAVARSLAAGESVVLEIDWQGARQARDKLPGCVTVMILPPSVATLRARLGGRGDDSTVIDRRMRDALAELGHWPEFDYLVVNDAFEQALDDLCAITRATELARDRQRPWLAANLPQLPDRSG</sequence>
<evidence type="ECO:0000256" key="4">
    <source>
        <dbReference type="ARBA" id="ARBA00022679"/>
    </source>
</evidence>
<dbReference type="InterPro" id="IPR008144">
    <property type="entry name" value="Guanylate_kin-like_dom"/>
</dbReference>
<dbReference type="KEGG" id="gbi:PG2T_04940"/>
<feature type="domain" description="Guanylate kinase-like" evidence="10">
    <location>
        <begin position="6"/>
        <end position="183"/>
    </location>
</feature>
<dbReference type="InParanoid" id="A0A1B1YS41"/>
<keyword evidence="5 9" id="KW-0547">Nucleotide-binding</keyword>
<evidence type="ECO:0000256" key="3">
    <source>
        <dbReference type="ARBA" id="ARBA00016296"/>
    </source>
</evidence>
<dbReference type="FunCoup" id="A0A1B1YS41">
    <property type="interactions" value="492"/>
</dbReference>
<comment type="similarity">
    <text evidence="1 9">Belongs to the guanylate kinase family.</text>
</comment>
<dbReference type="OrthoDB" id="9808150at2"/>
<dbReference type="SMART" id="SM00072">
    <property type="entry name" value="GuKc"/>
    <property type="match status" value="1"/>
</dbReference>